<dbReference type="EMBL" id="CDOI01000157">
    <property type="protein sequence ID" value="CEN47529.1"/>
    <property type="molecule type" value="Genomic_DNA"/>
</dbReference>
<feature type="domain" description="Knr4/Smi1-like" evidence="1">
    <location>
        <begin position="9"/>
        <end position="136"/>
    </location>
</feature>
<dbReference type="Gene3D" id="3.40.1580.10">
    <property type="entry name" value="SMI1/KNR4-like"/>
    <property type="match status" value="1"/>
</dbReference>
<evidence type="ECO:0000313" key="3">
    <source>
        <dbReference type="Proteomes" id="UP000045051"/>
    </source>
</evidence>
<organism evidence="2 3">
    <name type="scientific">Capnocytophaga canis</name>
    <dbReference type="NCBI Taxonomy" id="1848903"/>
    <lineage>
        <taxon>Bacteria</taxon>
        <taxon>Pseudomonadati</taxon>
        <taxon>Bacteroidota</taxon>
        <taxon>Flavobacteriia</taxon>
        <taxon>Flavobacteriales</taxon>
        <taxon>Flavobacteriaceae</taxon>
        <taxon>Capnocytophaga</taxon>
    </lineage>
</organism>
<name>A0A0B7I9X4_9FLAO</name>
<dbReference type="SMART" id="SM00860">
    <property type="entry name" value="SMI1_KNR4"/>
    <property type="match status" value="1"/>
</dbReference>
<dbReference type="SUPFAM" id="SSF160631">
    <property type="entry name" value="SMI1/KNR4-like"/>
    <property type="match status" value="1"/>
</dbReference>
<gene>
    <name evidence="2" type="ORF">CCAND38_450007</name>
</gene>
<protein>
    <recommendedName>
        <fullName evidence="1">Knr4/Smi1-like domain-containing protein</fullName>
    </recommendedName>
</protein>
<dbReference type="Proteomes" id="UP000045051">
    <property type="component" value="Unassembled WGS sequence"/>
</dbReference>
<sequence>MEFSQTEQKLTLADMDDFERKIGLKLPQDFKEHYLKFNGGYPSFEYVKGLRNIFTINGFDSIKYGALPIEKLIDDFQESGVDFNNKIPFANDNGDNIFLISLDDSDYGKIYIIEAEFLENKNYILVSESFTDFLNSFFNE</sequence>
<reference evidence="2 3" key="1">
    <citation type="submission" date="2015-01" db="EMBL/GenBank/DDBJ databases">
        <authorList>
            <person name="Xiang T."/>
            <person name="Song Y."/>
            <person name="Huang L."/>
            <person name="Wang B."/>
            <person name="Wu P."/>
        </authorList>
    </citation>
    <scope>NUCLEOTIDE SEQUENCE [LARGE SCALE GENOMIC DNA]</scope>
    <source>
        <strain evidence="2 3">CcD38</strain>
    </source>
</reference>
<keyword evidence="3" id="KW-1185">Reference proteome</keyword>
<evidence type="ECO:0000313" key="2">
    <source>
        <dbReference type="EMBL" id="CEN47529.1"/>
    </source>
</evidence>
<dbReference type="InterPro" id="IPR037883">
    <property type="entry name" value="Knr4/Smi1-like_sf"/>
</dbReference>
<dbReference type="AlphaFoldDB" id="A0A0B7I9X4"/>
<dbReference type="InterPro" id="IPR018958">
    <property type="entry name" value="Knr4/Smi1-like_dom"/>
</dbReference>
<proteinExistence type="predicted"/>
<dbReference type="RefSeq" id="WP_042344622.1">
    <property type="nucleotide sequence ID" value="NZ_CDOI01000157.1"/>
</dbReference>
<evidence type="ECO:0000259" key="1">
    <source>
        <dbReference type="SMART" id="SM00860"/>
    </source>
</evidence>
<accession>A0A0B7I9X4</accession>
<dbReference type="Pfam" id="PF09346">
    <property type="entry name" value="SMI1_KNR4"/>
    <property type="match status" value="1"/>
</dbReference>